<dbReference type="EMBL" id="AYXO01000056">
    <property type="protein sequence ID" value="ETA05253.1"/>
    <property type="molecule type" value="Genomic_DNA"/>
</dbReference>
<evidence type="ECO:0000313" key="3">
    <source>
        <dbReference type="Proteomes" id="UP000035035"/>
    </source>
</evidence>
<organism evidence="2 3">
    <name type="scientific">Gordonia alkanivorans CGMCC 6845</name>
    <dbReference type="NCBI Taxonomy" id="1423140"/>
    <lineage>
        <taxon>Bacteria</taxon>
        <taxon>Bacillati</taxon>
        <taxon>Actinomycetota</taxon>
        <taxon>Actinomycetes</taxon>
        <taxon>Mycobacteriales</taxon>
        <taxon>Gordoniaceae</taxon>
        <taxon>Gordonia</taxon>
    </lineage>
</organism>
<dbReference type="InterPro" id="IPR001753">
    <property type="entry name" value="Enoyl-CoA_hydra/iso"/>
</dbReference>
<dbReference type="PANTHER" id="PTHR11941">
    <property type="entry name" value="ENOYL-COA HYDRATASE-RELATED"/>
    <property type="match status" value="1"/>
</dbReference>
<dbReference type="CDD" id="cd06558">
    <property type="entry name" value="crotonase-like"/>
    <property type="match status" value="1"/>
</dbReference>
<dbReference type="Gene3D" id="3.90.226.10">
    <property type="entry name" value="2-enoyl-CoA Hydratase, Chain A, domain 1"/>
    <property type="match status" value="1"/>
</dbReference>
<name>W9D7K4_9ACTN</name>
<evidence type="ECO:0000313" key="2">
    <source>
        <dbReference type="EMBL" id="ETA05253.1"/>
    </source>
</evidence>
<comment type="caution">
    <text evidence="2">The sequence shown here is derived from an EMBL/GenBank/DDBJ whole genome shotgun (WGS) entry which is preliminary data.</text>
</comment>
<gene>
    <name evidence="2" type="ORF">V525_20135</name>
</gene>
<dbReference type="RefSeq" id="WP_051405891.1">
    <property type="nucleotide sequence ID" value="NZ_KI629798.1"/>
</dbReference>
<dbReference type="Pfam" id="PF00378">
    <property type="entry name" value="ECH_1"/>
    <property type="match status" value="1"/>
</dbReference>
<dbReference type="InterPro" id="IPR029045">
    <property type="entry name" value="ClpP/crotonase-like_dom_sf"/>
</dbReference>
<dbReference type="AlphaFoldDB" id="W9D7K4"/>
<dbReference type="PANTHER" id="PTHR11941:SF54">
    <property type="entry name" value="ENOYL-COA HYDRATASE, MITOCHONDRIAL"/>
    <property type="match status" value="1"/>
</dbReference>
<dbReference type="Proteomes" id="UP000035035">
    <property type="component" value="Unassembled WGS sequence"/>
</dbReference>
<proteinExistence type="predicted"/>
<feature type="compositionally biased region" description="Basic and acidic residues" evidence="1">
    <location>
        <begin position="231"/>
        <end position="243"/>
    </location>
</feature>
<dbReference type="GO" id="GO:0006635">
    <property type="term" value="P:fatty acid beta-oxidation"/>
    <property type="evidence" value="ECO:0007669"/>
    <property type="project" value="TreeGrafter"/>
</dbReference>
<protein>
    <submittedName>
        <fullName evidence="2">Enoyl-CoA hydratase</fullName>
    </submittedName>
</protein>
<dbReference type="PATRIC" id="fig|1423140.3.peg.4005"/>
<dbReference type="GO" id="GO:0003824">
    <property type="term" value="F:catalytic activity"/>
    <property type="evidence" value="ECO:0007669"/>
    <property type="project" value="UniProtKB-ARBA"/>
</dbReference>
<keyword evidence="3" id="KW-1185">Reference proteome</keyword>
<sequence length="268" mass="28158">MTSAVSVERDGNALVITIDAIERRNALSRPLLYGLADAIAGIDDDITGIVITGAGETFSAGADFAELTGTSADADYDDVVGAVAAAVTGSPVPVAAALEGPCVGAAAHLALVCDVRIAGKGSWIQVPAVRLGLLYSPQAVKWLARRYPSDSVRRLLLLAERFGADEARRAGFVSTVVPNGTACDHAVTLLGANGIESRGAITLTRQLLNSVELGDYDDAVWQQRRRELLDSPERRRAVDDAKLRHGATSPDNSSSAHRQVHPGKAAQR</sequence>
<feature type="region of interest" description="Disordered" evidence="1">
    <location>
        <begin position="231"/>
        <end position="268"/>
    </location>
</feature>
<dbReference type="HOGENOM" id="CLU_009834_7_3_11"/>
<accession>W9D7K4</accession>
<dbReference type="SUPFAM" id="SSF52096">
    <property type="entry name" value="ClpP/crotonase"/>
    <property type="match status" value="1"/>
</dbReference>
<evidence type="ECO:0000256" key="1">
    <source>
        <dbReference type="SAM" id="MobiDB-lite"/>
    </source>
</evidence>
<reference evidence="2 3" key="1">
    <citation type="journal article" date="2014" name="Genome Announc.">
        <title>Draft Genome Sequence of Gordonia alkanivorans Strain CGMCC6845, a Halotolerant Hydrocarbon-Degrading Bacterium.</title>
        <authorList>
            <person name="Wang X."/>
            <person name="Jin D."/>
            <person name="Zhou L."/>
            <person name="Wu L."/>
            <person name="An W."/>
            <person name="Zhao L."/>
        </authorList>
    </citation>
    <scope>NUCLEOTIDE SEQUENCE [LARGE SCALE GENOMIC DNA]</scope>
    <source>
        <strain evidence="2 3">CGMCC 6845</strain>
    </source>
</reference>